<reference evidence="8 9" key="1">
    <citation type="submission" date="2019-07" db="EMBL/GenBank/DDBJ databases">
        <title>De Novo Assembly of kiwifruit Actinidia rufa.</title>
        <authorList>
            <person name="Sugita-Konishi S."/>
            <person name="Sato K."/>
            <person name="Mori E."/>
            <person name="Abe Y."/>
            <person name="Kisaki G."/>
            <person name="Hamano K."/>
            <person name="Suezawa K."/>
            <person name="Otani M."/>
            <person name="Fukuda T."/>
            <person name="Manabe T."/>
            <person name="Gomi K."/>
            <person name="Tabuchi M."/>
            <person name="Akimitsu K."/>
            <person name="Kataoka I."/>
        </authorList>
    </citation>
    <scope>NUCLEOTIDE SEQUENCE [LARGE SCALE GENOMIC DNA]</scope>
    <source>
        <strain evidence="9">cv. Fuchu</strain>
    </source>
</reference>
<dbReference type="InterPro" id="IPR011074">
    <property type="entry name" value="CRAL/TRIO_N_dom"/>
</dbReference>
<feature type="region of interest" description="Disordered" evidence="6">
    <location>
        <begin position="1"/>
        <end position="50"/>
    </location>
</feature>
<dbReference type="GO" id="GO:0005886">
    <property type="term" value="C:plasma membrane"/>
    <property type="evidence" value="ECO:0007669"/>
    <property type="project" value="UniProtKB-SubCell"/>
</dbReference>
<name>A0A7J0GTR5_9ERIC</name>
<dbReference type="GO" id="GO:0015031">
    <property type="term" value="P:protein transport"/>
    <property type="evidence" value="ECO:0007669"/>
    <property type="project" value="UniProtKB-KW"/>
</dbReference>
<evidence type="ECO:0000256" key="6">
    <source>
        <dbReference type="SAM" id="MobiDB-lite"/>
    </source>
</evidence>
<dbReference type="GO" id="GO:0000139">
    <property type="term" value="C:Golgi membrane"/>
    <property type="evidence" value="ECO:0007669"/>
    <property type="project" value="UniProtKB-SubCell"/>
</dbReference>
<dbReference type="InterPro" id="IPR036273">
    <property type="entry name" value="CRAL/TRIO_N_dom_sf"/>
</dbReference>
<feature type="compositionally biased region" description="Basic and acidic residues" evidence="6">
    <location>
        <begin position="1"/>
        <end position="10"/>
    </location>
</feature>
<dbReference type="InterPro" id="IPR051026">
    <property type="entry name" value="PI/PC_transfer"/>
</dbReference>
<organism evidence="8 9">
    <name type="scientific">Actinidia rufa</name>
    <dbReference type="NCBI Taxonomy" id="165716"/>
    <lineage>
        <taxon>Eukaryota</taxon>
        <taxon>Viridiplantae</taxon>
        <taxon>Streptophyta</taxon>
        <taxon>Embryophyta</taxon>
        <taxon>Tracheophyta</taxon>
        <taxon>Spermatophyta</taxon>
        <taxon>Magnoliopsida</taxon>
        <taxon>eudicotyledons</taxon>
        <taxon>Gunneridae</taxon>
        <taxon>Pentapetalae</taxon>
        <taxon>asterids</taxon>
        <taxon>Ericales</taxon>
        <taxon>Actinidiaceae</taxon>
        <taxon>Actinidia</taxon>
    </lineage>
</organism>
<dbReference type="SUPFAM" id="SSF46938">
    <property type="entry name" value="CRAL/TRIO N-terminal domain"/>
    <property type="match status" value="1"/>
</dbReference>
<evidence type="ECO:0000259" key="7">
    <source>
        <dbReference type="PROSITE" id="PS50191"/>
    </source>
</evidence>
<dbReference type="PROSITE" id="PS50191">
    <property type="entry name" value="CRAL_TRIO"/>
    <property type="match status" value="1"/>
</dbReference>
<evidence type="ECO:0000313" key="8">
    <source>
        <dbReference type="EMBL" id="GFZ14219.1"/>
    </source>
</evidence>
<evidence type="ECO:0000256" key="4">
    <source>
        <dbReference type="ARBA" id="ARBA00023034"/>
    </source>
</evidence>
<dbReference type="CDD" id="cd00170">
    <property type="entry name" value="SEC14"/>
    <property type="match status" value="1"/>
</dbReference>
<dbReference type="AlphaFoldDB" id="A0A7J0GTR5"/>
<dbReference type="EMBL" id="BJWL01000024">
    <property type="protein sequence ID" value="GFZ14219.1"/>
    <property type="molecule type" value="Genomic_DNA"/>
</dbReference>
<keyword evidence="3" id="KW-0813">Transport</keyword>
<dbReference type="Pfam" id="PF00650">
    <property type="entry name" value="CRAL_TRIO"/>
    <property type="match status" value="1"/>
</dbReference>
<feature type="domain" description="CRAL-TRIO" evidence="7">
    <location>
        <begin position="155"/>
        <end position="264"/>
    </location>
</feature>
<dbReference type="Gene3D" id="3.40.525.10">
    <property type="entry name" value="CRAL-TRIO lipid binding domain"/>
    <property type="match status" value="1"/>
</dbReference>
<dbReference type="PANTHER" id="PTHR45657:SF50">
    <property type="entry name" value="PHOSPHATIDYLINOSITOL_PHOSPHATIDYLCHOLINE TRANSFER PROTEIN SFH11"/>
    <property type="match status" value="1"/>
</dbReference>
<dbReference type="SUPFAM" id="SSF52087">
    <property type="entry name" value="CRAL/TRIO domain"/>
    <property type="match status" value="1"/>
</dbReference>
<dbReference type="Gene3D" id="1.10.8.20">
    <property type="entry name" value="N-terminal domain of phosphatidylinositol transfer protein sec14p"/>
    <property type="match status" value="1"/>
</dbReference>
<comment type="similarity">
    <text evidence="5">Belongs to the SFH family.</text>
</comment>
<dbReference type="PANTHER" id="PTHR45657">
    <property type="entry name" value="CRAL-TRIO DOMAIN-CONTAINING PROTEIN YKL091C-RELATED"/>
    <property type="match status" value="1"/>
</dbReference>
<dbReference type="InterPro" id="IPR036865">
    <property type="entry name" value="CRAL-TRIO_dom_sf"/>
</dbReference>
<gene>
    <name evidence="8" type="ORF">Acr_24g0004090</name>
</gene>
<dbReference type="SMART" id="SM00516">
    <property type="entry name" value="SEC14"/>
    <property type="match status" value="1"/>
</dbReference>
<keyword evidence="4" id="KW-0333">Golgi apparatus</keyword>
<accession>A0A7J0GTR5</accession>
<comment type="subcellular location">
    <subcellularLocation>
        <location evidence="1">Cell membrane</location>
        <topology evidence="1">Peripheral membrane protein</topology>
    </subcellularLocation>
    <subcellularLocation>
        <location evidence="2">Golgi apparatus membrane</location>
        <topology evidence="2">Peripheral membrane protein</topology>
    </subcellularLocation>
</comment>
<dbReference type="Proteomes" id="UP000585474">
    <property type="component" value="Unassembled WGS sequence"/>
</dbReference>
<protein>
    <submittedName>
        <fullName evidence="8">Sec14p-like phosphatidylinositol transfer family protein</fullName>
    </submittedName>
</protein>
<evidence type="ECO:0000256" key="3">
    <source>
        <dbReference type="ARBA" id="ARBA00022927"/>
    </source>
</evidence>
<evidence type="ECO:0000256" key="5">
    <source>
        <dbReference type="ARBA" id="ARBA00038020"/>
    </source>
</evidence>
<dbReference type="SMART" id="SM01100">
    <property type="entry name" value="CRAL_TRIO_N"/>
    <property type="match status" value="1"/>
</dbReference>
<sequence>MNKSKEKSKELVISTGAGGSRRSSSTKDLHSGIESHWSFPPKEEKKKPFQPNLSLKSMLSLPITFRGSSNIRRKRQAIPKEHRDPRDQQIVDSFRELLLQDGCLPGKQSDYHTLLRFLRVRDFDVVKAKDLYLNYLKWRDEFKVDKIVKEFKFEESREVKKSYPHGFHGVDKYGRPIYIERLGMVDLTAVLQITTVDRFLKHHVYEQEKTLHWRYPACSIAAKKHIASTTSILDMKDVGPTNFSKPARDLFMEIQKIDSRYYPELSNSNPLGLIVTCDWINNTNPYGLVCLPDWTRSLRTNSRTNSLRTGLDWTELVVGLLGPGYIV</sequence>
<dbReference type="OrthoDB" id="1434354at2759"/>
<evidence type="ECO:0000313" key="9">
    <source>
        <dbReference type="Proteomes" id="UP000585474"/>
    </source>
</evidence>
<comment type="caution">
    <text evidence="8">The sequence shown here is derived from an EMBL/GenBank/DDBJ whole genome shotgun (WGS) entry which is preliminary data.</text>
</comment>
<keyword evidence="3" id="KW-0653">Protein transport</keyword>
<evidence type="ECO:0000256" key="1">
    <source>
        <dbReference type="ARBA" id="ARBA00004202"/>
    </source>
</evidence>
<dbReference type="InterPro" id="IPR001251">
    <property type="entry name" value="CRAL-TRIO_dom"/>
</dbReference>
<proteinExistence type="inferred from homology"/>
<keyword evidence="9" id="KW-1185">Reference proteome</keyword>
<evidence type="ECO:0000256" key="2">
    <source>
        <dbReference type="ARBA" id="ARBA00004395"/>
    </source>
</evidence>